<dbReference type="InterPro" id="IPR021240">
    <property type="entry name" value="DUF2776"/>
</dbReference>
<feature type="transmembrane region" description="Helical" evidence="1">
    <location>
        <begin position="7"/>
        <end position="28"/>
    </location>
</feature>
<feature type="transmembrane region" description="Helical" evidence="1">
    <location>
        <begin position="256"/>
        <end position="279"/>
    </location>
</feature>
<feature type="transmembrane region" description="Helical" evidence="1">
    <location>
        <begin position="154"/>
        <end position="177"/>
    </location>
</feature>
<name>A0A1I7NHW3_9HYPH</name>
<evidence type="ECO:0000313" key="3">
    <source>
        <dbReference type="Proteomes" id="UP000199423"/>
    </source>
</evidence>
<feature type="transmembrane region" description="Helical" evidence="1">
    <location>
        <begin position="291"/>
        <end position="311"/>
    </location>
</feature>
<keyword evidence="1" id="KW-0812">Transmembrane</keyword>
<gene>
    <name evidence="2" type="ORF">SAMN04488557_2262</name>
</gene>
<dbReference type="EMBL" id="FPCH01000002">
    <property type="protein sequence ID" value="SFV34237.1"/>
    <property type="molecule type" value="Genomic_DNA"/>
</dbReference>
<dbReference type="Proteomes" id="UP000199423">
    <property type="component" value="Unassembled WGS sequence"/>
</dbReference>
<keyword evidence="1" id="KW-0472">Membrane</keyword>
<feature type="transmembrane region" description="Helical" evidence="1">
    <location>
        <begin position="104"/>
        <end position="133"/>
    </location>
</feature>
<feature type="transmembrane region" description="Helical" evidence="1">
    <location>
        <begin position="189"/>
        <end position="212"/>
    </location>
</feature>
<evidence type="ECO:0000256" key="1">
    <source>
        <dbReference type="SAM" id="Phobius"/>
    </source>
</evidence>
<feature type="transmembrane region" description="Helical" evidence="1">
    <location>
        <begin position="323"/>
        <end position="341"/>
    </location>
</feature>
<feature type="transmembrane region" description="Helical" evidence="1">
    <location>
        <begin position="74"/>
        <end position="98"/>
    </location>
</feature>
<proteinExistence type="predicted"/>
<dbReference type="OrthoDB" id="1934357at2"/>
<evidence type="ECO:0000313" key="2">
    <source>
        <dbReference type="EMBL" id="SFV34237.1"/>
    </source>
</evidence>
<feature type="transmembrane region" description="Helical" evidence="1">
    <location>
        <begin position="40"/>
        <end position="62"/>
    </location>
</feature>
<reference evidence="3" key="1">
    <citation type="submission" date="2016-10" db="EMBL/GenBank/DDBJ databases">
        <authorList>
            <person name="Varghese N."/>
            <person name="Submissions S."/>
        </authorList>
    </citation>
    <scope>NUCLEOTIDE SEQUENCE [LARGE SCALE GENOMIC DNA]</scope>
    <source>
        <strain evidence="3">DSM 1565</strain>
    </source>
</reference>
<sequence>MNLEISVLFRAIPLIMGAICLAFGLYILSGATDSNHFIAGHVNIALTAICYALFTTAATIIRQLIHRYSEFWRLALPASGYIASLVAVAYGIALTASIGSGEHIVAGHIAIGVGLVAICVSTVATASTVFTLIPVSAGRKPEDGPPEGAHTKHVALQLIAIPVICAIVGFVLTYWLLMRGDQPGYVAGHVMFGLSAICLSLTALVATIVRQIRNEFTEGERMMWSWIVVVMGSVNILLGIYVLISNDHDYRLAPGIVLIGLGLICYSILSKALLLALVWRRSFPLANRIPLLPILTALTCLFAAAFLFEATDANAGYFVPSRVMVGLGAVCFTLFSIVSILEAGTSSSSG</sequence>
<dbReference type="RefSeq" id="WP_092867765.1">
    <property type="nucleotide sequence ID" value="NZ_FPCH01000002.1"/>
</dbReference>
<evidence type="ECO:0008006" key="4">
    <source>
        <dbReference type="Google" id="ProtNLM"/>
    </source>
</evidence>
<accession>A0A1I7NHW3</accession>
<protein>
    <recommendedName>
        <fullName evidence="4">Inner membrane protein YhiM</fullName>
    </recommendedName>
</protein>
<dbReference type="AlphaFoldDB" id="A0A1I7NHW3"/>
<keyword evidence="3" id="KW-1185">Reference proteome</keyword>
<organism evidence="2 3">
    <name type="scientific">Hyphomicrobium facile</name>
    <dbReference type="NCBI Taxonomy" id="51670"/>
    <lineage>
        <taxon>Bacteria</taxon>
        <taxon>Pseudomonadati</taxon>
        <taxon>Pseudomonadota</taxon>
        <taxon>Alphaproteobacteria</taxon>
        <taxon>Hyphomicrobiales</taxon>
        <taxon>Hyphomicrobiaceae</taxon>
        <taxon>Hyphomicrobium</taxon>
    </lineage>
</organism>
<feature type="transmembrane region" description="Helical" evidence="1">
    <location>
        <begin position="224"/>
        <end position="244"/>
    </location>
</feature>
<keyword evidence="1" id="KW-1133">Transmembrane helix</keyword>
<dbReference type="Pfam" id="PF10951">
    <property type="entry name" value="DUF2776"/>
    <property type="match status" value="1"/>
</dbReference>